<gene>
    <name evidence="1" type="ORF">F0475_02360</name>
</gene>
<accession>A0A7C9HE44</accession>
<dbReference type="AlphaFoldDB" id="A0A7C9HE44"/>
<proteinExistence type="predicted"/>
<dbReference type="GO" id="GO:0003678">
    <property type="term" value="F:DNA helicase activity"/>
    <property type="evidence" value="ECO:0007669"/>
    <property type="project" value="InterPro"/>
</dbReference>
<dbReference type="SUPFAM" id="SSF48024">
    <property type="entry name" value="N-terminal domain of DnaB helicase"/>
    <property type="match status" value="1"/>
</dbReference>
<reference evidence="1 2" key="1">
    <citation type="submission" date="2019-09" db="EMBL/GenBank/DDBJ databases">
        <title>Prevotella A2879 sp. nov., isolated from an abscess of a patient.</title>
        <authorList>
            <person name="Buhl M."/>
            <person name="Oberhettinger P."/>
        </authorList>
    </citation>
    <scope>NUCLEOTIDE SEQUENCE [LARGE SCALE GENOMIC DNA]</scope>
    <source>
        <strain evidence="1 2">A2879</strain>
    </source>
</reference>
<dbReference type="Proteomes" id="UP000482295">
    <property type="component" value="Unassembled WGS sequence"/>
</dbReference>
<dbReference type="GO" id="GO:0005524">
    <property type="term" value="F:ATP binding"/>
    <property type="evidence" value="ECO:0007669"/>
    <property type="project" value="InterPro"/>
</dbReference>
<protein>
    <recommendedName>
        <fullName evidence="3">DNA helicase</fullName>
    </recommendedName>
</protein>
<dbReference type="RefSeq" id="WP_155715219.1">
    <property type="nucleotide sequence ID" value="NZ_VVIQ01000002.1"/>
</dbReference>
<evidence type="ECO:0000313" key="2">
    <source>
        <dbReference type="Proteomes" id="UP000482295"/>
    </source>
</evidence>
<evidence type="ECO:0000313" key="1">
    <source>
        <dbReference type="EMBL" id="MUL27184.1"/>
    </source>
</evidence>
<name>A0A7C9HE44_9BACT</name>
<dbReference type="EMBL" id="VVIQ01000002">
    <property type="protein sequence ID" value="MUL27184.1"/>
    <property type="molecule type" value="Genomic_DNA"/>
</dbReference>
<dbReference type="GO" id="GO:0006260">
    <property type="term" value="P:DNA replication"/>
    <property type="evidence" value="ECO:0007669"/>
    <property type="project" value="InterPro"/>
</dbReference>
<organism evidence="1 2">
    <name type="scientific">Prevotella vespertina</name>
    <dbReference type="NCBI Taxonomy" id="2608404"/>
    <lineage>
        <taxon>Bacteria</taxon>
        <taxon>Pseudomonadati</taxon>
        <taxon>Bacteroidota</taxon>
        <taxon>Bacteroidia</taxon>
        <taxon>Bacteroidales</taxon>
        <taxon>Prevotellaceae</taxon>
        <taxon>Prevotella</taxon>
    </lineage>
</organism>
<dbReference type="InterPro" id="IPR036185">
    <property type="entry name" value="DNA_heli_DnaB-like_N_sf"/>
</dbReference>
<sequence length="138" mass="16227">MTRRQEIENIIIGTLLNTFGIDWFADCRYCITTDMFADESNAKIYSVICEYRKTSDKTITPYHLCNFDKNLLSLAGYMAGLAGDYYFLVKKVNYNENIWMAREFDGKRCRYTEVKFSDYVGKFLDIIISERKIQNKVV</sequence>
<keyword evidence="2" id="KW-1185">Reference proteome</keyword>
<comment type="caution">
    <text evidence="1">The sequence shown here is derived from an EMBL/GenBank/DDBJ whole genome shotgun (WGS) entry which is preliminary data.</text>
</comment>
<evidence type="ECO:0008006" key="3">
    <source>
        <dbReference type="Google" id="ProtNLM"/>
    </source>
</evidence>